<reference evidence="10 11" key="1">
    <citation type="journal article" date="2018" name="Nat. Microbiol.">
        <title>Leveraging single-cell genomics to expand the fungal tree of life.</title>
        <authorList>
            <person name="Ahrendt S.R."/>
            <person name="Quandt C.A."/>
            <person name="Ciobanu D."/>
            <person name="Clum A."/>
            <person name="Salamov A."/>
            <person name="Andreopoulos B."/>
            <person name="Cheng J.F."/>
            <person name="Woyke T."/>
            <person name="Pelin A."/>
            <person name="Henrissat B."/>
            <person name="Reynolds N.K."/>
            <person name="Benny G.L."/>
            <person name="Smith M.E."/>
            <person name="James T.Y."/>
            <person name="Grigoriev I.V."/>
        </authorList>
    </citation>
    <scope>NUCLEOTIDE SEQUENCE [LARGE SCALE GENOMIC DNA]</scope>
    <source>
        <strain evidence="10 11">ATCC 52028</strain>
    </source>
</reference>
<name>A0A4P9XA30_9FUNG</name>
<dbReference type="EMBL" id="ML009134">
    <property type="protein sequence ID" value="RKO97965.1"/>
    <property type="molecule type" value="Genomic_DNA"/>
</dbReference>
<evidence type="ECO:0000256" key="3">
    <source>
        <dbReference type="ARBA" id="ARBA00021704"/>
    </source>
</evidence>
<dbReference type="GO" id="GO:0030488">
    <property type="term" value="P:tRNA methylation"/>
    <property type="evidence" value="ECO:0007669"/>
    <property type="project" value="InterPro"/>
</dbReference>
<dbReference type="EMBL" id="ML014156">
    <property type="protein sequence ID" value="RKP01950.1"/>
    <property type="molecule type" value="Genomic_DNA"/>
</dbReference>
<dbReference type="Gene3D" id="3.40.50.150">
    <property type="entry name" value="Vaccinia Virus protein VP39"/>
    <property type="match status" value="1"/>
</dbReference>
<gene>
    <name evidence="8" type="ORF">CAUPRSCDRAFT_5663</name>
    <name evidence="9" type="ORF">CXG81DRAFT_29624</name>
</gene>
<evidence type="ECO:0000256" key="4">
    <source>
        <dbReference type="ARBA" id="ARBA00022694"/>
    </source>
</evidence>
<dbReference type="InterPro" id="IPR017423">
    <property type="entry name" value="TRM6"/>
</dbReference>
<accession>A0A4P9XA30</accession>
<evidence type="ECO:0000256" key="5">
    <source>
        <dbReference type="ARBA" id="ARBA00023242"/>
    </source>
</evidence>
<proteinExistence type="inferred from homology"/>
<dbReference type="GO" id="GO:0005634">
    <property type="term" value="C:nucleus"/>
    <property type="evidence" value="ECO:0007669"/>
    <property type="project" value="UniProtKB-SubCell"/>
</dbReference>
<dbReference type="AlphaFoldDB" id="A0A4P9XA30"/>
<sequence>MGPSDTEPVYAQATAPVQPQSDEDGIMRENDWVIFQMASGKAKLARLALEATIDFGKFGRFKARELVGLPFDMPYEIDNKSHVHPAVRSAILGHSFDVQADKDANNQKIQDNGRSQKLTLEEIERLKEEMIAGHANATEVIGKILENSTSYALKTTFAKEKYVRRKQKKFSRIFHPIRPTARTICHHLSQKVPTKGLELRLDTLTQLLSLSNVRAGSRPLLVDSTAGLVAASLAERMGGHGVIYSIHDTESNTLDCLRYLKWPRNAPDMLCHLKWSFLAETPQTVGEKDFVPRKDFQLSEEAQRLHDQRVAERRARHRVAYQEIVTERRCDALVVASYFDPTMVVERLLPFLAPSSPIVIYSPHKELLTECFTALRASPEVINTQLTESWIREYQVQSGNSAGSHPLMMMSGTGGFLLSGVKVTPSSSAPSTPRTSSP</sequence>
<keyword evidence="4" id="KW-0819">tRNA processing</keyword>
<evidence type="ECO:0000256" key="1">
    <source>
        <dbReference type="ARBA" id="ARBA00004123"/>
    </source>
</evidence>
<dbReference type="Proteomes" id="UP000274922">
    <property type="component" value="Unassembled WGS sequence"/>
</dbReference>
<evidence type="ECO:0000313" key="11">
    <source>
        <dbReference type="Proteomes" id="UP000274922"/>
    </source>
</evidence>
<reference evidence="9" key="2">
    <citation type="submission" date="2018-04" db="EMBL/GenBank/DDBJ databases">
        <title>Leveraging single-cell genomics to expand the Fungal Tree of Life.</title>
        <authorList>
            <consortium name="DOE Joint Genome Institute"/>
            <person name="Ahrendt S.R."/>
            <person name="Quandt C.A."/>
            <person name="Ciobanu D."/>
            <person name="Clum A."/>
            <person name="Salamov A."/>
            <person name="Andreopoulos B."/>
            <person name="Cheng J.-F."/>
            <person name="Woyke T."/>
            <person name="Pelin A."/>
            <person name="Henrissat B."/>
            <person name="Benny G.L."/>
            <person name="Smith M.E."/>
            <person name="James T.Y."/>
            <person name="Grigoriev I.V."/>
        </authorList>
    </citation>
    <scope>NUCLEOTIDE SEQUENCE</scope>
    <source>
        <strain evidence="9">ATCC 52028</strain>
    </source>
</reference>
<keyword evidence="5" id="KW-0539">Nucleus</keyword>
<dbReference type="OrthoDB" id="10254665at2759"/>
<dbReference type="PANTHER" id="PTHR12945:SF0">
    <property type="entry name" value="TRNA (ADENINE(58)-N(1))-METHYLTRANSFERASE NON-CATALYTIC SUBUNIT TRM6"/>
    <property type="match status" value="1"/>
</dbReference>
<comment type="similarity">
    <text evidence="2">Belongs to the TRM6/GCD10 family.</text>
</comment>
<dbReference type="GO" id="GO:0031515">
    <property type="term" value="C:tRNA (m1A) methyltransferase complex"/>
    <property type="evidence" value="ECO:0007669"/>
    <property type="project" value="InterPro"/>
</dbReference>
<comment type="subcellular location">
    <subcellularLocation>
        <location evidence="1">Nucleus</location>
    </subcellularLocation>
</comment>
<reference evidence="8" key="3">
    <citation type="submission" date="2018-08" db="EMBL/GenBank/DDBJ databases">
        <title>Leveraging single-cell genomics to expand the Fungal Tree of Life.</title>
        <authorList>
            <consortium name="DOE Joint Genome Institute"/>
            <person name="Ahrendt S.R."/>
            <person name="Quandt C.A."/>
            <person name="Ciobanu D."/>
            <person name="Clum A."/>
            <person name="Salamov A."/>
            <person name="Andreopoulos B."/>
            <person name="Cheng J.-F."/>
            <person name="Woyke T."/>
            <person name="Pelin A."/>
            <person name="Henrissat B."/>
            <person name="Reynolds N."/>
            <person name="Benny G.L."/>
            <person name="Smith M.E."/>
            <person name="James T.Y."/>
            <person name="Grigoriev I.V."/>
        </authorList>
    </citation>
    <scope>NUCLEOTIDE SEQUENCE</scope>
    <source>
        <strain evidence="8">ATCC 52028</strain>
    </source>
</reference>
<evidence type="ECO:0000313" key="10">
    <source>
        <dbReference type="Proteomes" id="UP000268535"/>
    </source>
</evidence>
<keyword evidence="11" id="KW-1185">Reference proteome</keyword>
<dbReference type="InterPro" id="IPR029063">
    <property type="entry name" value="SAM-dependent_MTases_sf"/>
</dbReference>
<evidence type="ECO:0000256" key="2">
    <source>
        <dbReference type="ARBA" id="ARBA00008320"/>
    </source>
</evidence>
<evidence type="ECO:0000313" key="8">
    <source>
        <dbReference type="EMBL" id="RKO97965.1"/>
    </source>
</evidence>
<dbReference type="STRING" id="1555241.A0A4P9XA30"/>
<feature type="region of interest" description="Disordered" evidence="7">
    <location>
        <begin position="1"/>
        <end position="23"/>
    </location>
</feature>
<protein>
    <recommendedName>
        <fullName evidence="3">tRNA (adenine(58)-N(1))-methyltransferase non-catalytic subunit TRM6</fullName>
    </recommendedName>
    <alternativeName>
        <fullName evidence="6">tRNA(m1A58)-methyltransferase subunit TRM6</fullName>
    </alternativeName>
</protein>
<evidence type="ECO:0000256" key="6">
    <source>
        <dbReference type="ARBA" id="ARBA00032319"/>
    </source>
</evidence>
<dbReference type="Pfam" id="PF04189">
    <property type="entry name" value="Gcd10p"/>
    <property type="match status" value="1"/>
</dbReference>
<evidence type="ECO:0000313" key="9">
    <source>
        <dbReference type="EMBL" id="RKP01950.1"/>
    </source>
</evidence>
<evidence type="ECO:0000256" key="7">
    <source>
        <dbReference type="SAM" id="MobiDB-lite"/>
    </source>
</evidence>
<dbReference type="PANTHER" id="PTHR12945">
    <property type="entry name" value="TRANSLATION INITIATION FACTOR EIF3-RELATED"/>
    <property type="match status" value="1"/>
</dbReference>
<organism evidence="9 11">
    <name type="scientific">Caulochytrium protostelioides</name>
    <dbReference type="NCBI Taxonomy" id="1555241"/>
    <lineage>
        <taxon>Eukaryota</taxon>
        <taxon>Fungi</taxon>
        <taxon>Fungi incertae sedis</taxon>
        <taxon>Chytridiomycota</taxon>
        <taxon>Chytridiomycota incertae sedis</taxon>
        <taxon>Chytridiomycetes</taxon>
        <taxon>Caulochytriales</taxon>
        <taxon>Caulochytriaceae</taxon>
        <taxon>Caulochytrium</taxon>
    </lineage>
</organism>
<dbReference type="Proteomes" id="UP000268535">
    <property type="component" value="Unassembled WGS sequence"/>
</dbReference>